<dbReference type="PANTHER" id="PTHR11373">
    <property type="entry name" value="DEOXYNUCLEOSIDE TRIPHOSPHATE TRIPHOSPHOHYDROLASE"/>
    <property type="match status" value="1"/>
</dbReference>
<dbReference type="Proteomes" id="UP000243359">
    <property type="component" value="Chromosome I"/>
</dbReference>
<reference evidence="4" key="1">
    <citation type="submission" date="2016-10" db="EMBL/GenBank/DDBJ databases">
        <authorList>
            <person name="Varghese N."/>
            <person name="Submissions S."/>
        </authorList>
    </citation>
    <scope>NUCLEOTIDE SEQUENCE [LARGE SCALE GENOMIC DNA]</scope>
    <source>
        <strain evidence="4">KCTC 32247</strain>
    </source>
</reference>
<sequence>MTTVASLPWSESNTAQEADPIPWLEATAGDPLVGAVMDTAAFRRLHDVAFLGALDYTQRLHLPTAQRSRASHSLEVAALANFVANGRGYPPELRRHLLLAALLHDIGHPPLSHSVDAAPRARSGHDHHEVGARIIRGELAIGAELHALLRRVADVGFILDLLDGKVGSASGGDLFASAMNIDTLDGIARALACLAPELPPLCRLASARASLLDTRRDAATLAILDSFWERKNLLYTQFIGQPLGQLADLACRRFLDGAAGVAPPDEEDFLAGESLWRRKYPELFAAFAELKRHYLPAWLDDAPFEVEFRGYFVDRERDFAERYRLVRGSQQTQASALLARLAPDAPLHLTGDAEYRAFLRDYPHIAQARRHSRGVLQALRSDLLEALRDSPQREHLCVVVSGSYGRDEACAESDLDWFILLDGCDAAQVAAEKAAIGAVIARHVARPTGDSGIFGGEATQDFAQLIEHIGGSQDSNQSLTRRMLLLLEGRCLFGATQFARLRRRLLEAYIGKGSPDKSISRFLLNDVIRYYRTITIDVQHKACVDRKSWGLRSIKLKFSRKLLYFAAIIAIADTAREQAREARIERMLALLELPALERLHRVAGASGPQQQSCVEVERRTRELFALYEGFLRQLAEPANRHELAAVGEDRREASELYMALRESSKTFTHGLLDWLQVKYAEEHPIHSALVF</sequence>
<feature type="domain" description="HD/PDEase" evidence="2">
    <location>
        <begin position="65"/>
        <end position="199"/>
    </location>
</feature>
<evidence type="ECO:0000313" key="3">
    <source>
        <dbReference type="EMBL" id="SDR76558.1"/>
    </source>
</evidence>
<name>A0A1H1LPR1_9PSED</name>
<dbReference type="AlphaFoldDB" id="A0A1H1LPR1"/>
<dbReference type="Gene3D" id="1.10.3210.10">
    <property type="entry name" value="Hypothetical protein af1432"/>
    <property type="match status" value="1"/>
</dbReference>
<keyword evidence="1" id="KW-0378">Hydrolase</keyword>
<dbReference type="Pfam" id="PF03445">
    <property type="entry name" value="DUF294"/>
    <property type="match status" value="1"/>
</dbReference>
<dbReference type="InterPro" id="IPR006675">
    <property type="entry name" value="HDIG_dom"/>
</dbReference>
<dbReference type="Pfam" id="PF01966">
    <property type="entry name" value="HD"/>
    <property type="match status" value="1"/>
</dbReference>
<dbReference type="InterPro" id="IPR043519">
    <property type="entry name" value="NT_sf"/>
</dbReference>
<evidence type="ECO:0000259" key="2">
    <source>
        <dbReference type="SMART" id="SM00471"/>
    </source>
</evidence>
<dbReference type="RefSeq" id="WP_090347243.1">
    <property type="nucleotide sequence ID" value="NZ_LT629751.1"/>
</dbReference>
<dbReference type="SMART" id="SM00471">
    <property type="entry name" value="HDc"/>
    <property type="match status" value="1"/>
</dbReference>
<dbReference type="OrthoDB" id="272882at2"/>
<dbReference type="GO" id="GO:0008773">
    <property type="term" value="F:[protein-PII] uridylyltransferase activity"/>
    <property type="evidence" value="ECO:0007669"/>
    <property type="project" value="InterPro"/>
</dbReference>
<gene>
    <name evidence="3" type="ORF">SAMN05216221_0252</name>
</gene>
<dbReference type="PANTHER" id="PTHR11373:SF4">
    <property type="entry name" value="DEOXYNUCLEOSIDE TRIPHOSPHATE TRIPHOSPHOHYDROLASE SAMHD1"/>
    <property type="match status" value="1"/>
</dbReference>
<dbReference type="InterPro" id="IPR006674">
    <property type="entry name" value="HD_domain"/>
</dbReference>
<dbReference type="InterPro" id="IPR005105">
    <property type="entry name" value="GlnD_Uridyltrans_N"/>
</dbReference>
<accession>A0A1H1LPR1</accession>
<dbReference type="GO" id="GO:0006203">
    <property type="term" value="P:dGTP catabolic process"/>
    <property type="evidence" value="ECO:0007669"/>
    <property type="project" value="TreeGrafter"/>
</dbReference>
<dbReference type="InterPro" id="IPR050135">
    <property type="entry name" value="dGTPase-like"/>
</dbReference>
<dbReference type="InterPro" id="IPR003607">
    <property type="entry name" value="HD/PDEase_dom"/>
</dbReference>
<dbReference type="EMBL" id="LT629751">
    <property type="protein sequence ID" value="SDR76558.1"/>
    <property type="molecule type" value="Genomic_DNA"/>
</dbReference>
<dbReference type="SUPFAM" id="SSF81301">
    <property type="entry name" value="Nucleotidyltransferase"/>
    <property type="match status" value="1"/>
</dbReference>
<organism evidence="3 4">
    <name type="scientific">Pseudomonas oryzae</name>
    <dbReference type="NCBI Taxonomy" id="1392877"/>
    <lineage>
        <taxon>Bacteria</taxon>
        <taxon>Pseudomonadati</taxon>
        <taxon>Pseudomonadota</taxon>
        <taxon>Gammaproteobacteria</taxon>
        <taxon>Pseudomonadales</taxon>
        <taxon>Pseudomonadaceae</taxon>
        <taxon>Pseudomonas</taxon>
    </lineage>
</organism>
<dbReference type="SUPFAM" id="SSF109604">
    <property type="entry name" value="HD-domain/PDEase-like"/>
    <property type="match status" value="1"/>
</dbReference>
<evidence type="ECO:0000313" key="4">
    <source>
        <dbReference type="Proteomes" id="UP000243359"/>
    </source>
</evidence>
<keyword evidence="4" id="KW-1185">Reference proteome</keyword>
<evidence type="ECO:0000256" key="1">
    <source>
        <dbReference type="ARBA" id="ARBA00022801"/>
    </source>
</evidence>
<dbReference type="NCBIfam" id="TIGR00277">
    <property type="entry name" value="HDIG"/>
    <property type="match status" value="1"/>
</dbReference>
<dbReference type="STRING" id="1392877.SAMN05216221_0252"/>
<dbReference type="GO" id="GO:0008832">
    <property type="term" value="F:dGTPase activity"/>
    <property type="evidence" value="ECO:0007669"/>
    <property type="project" value="TreeGrafter"/>
</dbReference>
<proteinExistence type="predicted"/>
<protein>
    <submittedName>
        <fullName evidence="3">HDIG domain-containing protein</fullName>
    </submittedName>
</protein>